<dbReference type="Proteomes" id="UP000283805">
    <property type="component" value="Unassembled WGS sequence"/>
</dbReference>
<keyword evidence="4" id="KW-1185">Reference proteome</keyword>
<dbReference type="CDD" id="cd00090">
    <property type="entry name" value="HTH_ARSR"/>
    <property type="match status" value="1"/>
</dbReference>
<dbReference type="InterPro" id="IPR055775">
    <property type="entry name" value="DUF7351"/>
</dbReference>
<dbReference type="AlphaFoldDB" id="A0A3R7GIB2"/>
<protein>
    <submittedName>
        <fullName evidence="3">DNA-binding transcriptional ArsR family regulator</fullName>
    </submittedName>
</protein>
<dbReference type="OrthoDB" id="8482at2157"/>
<dbReference type="Pfam" id="PF24038">
    <property type="entry name" value="DUF7347"/>
    <property type="match status" value="1"/>
</dbReference>
<evidence type="ECO:0000313" key="4">
    <source>
        <dbReference type="Proteomes" id="UP000283805"/>
    </source>
</evidence>
<dbReference type="Gene3D" id="1.10.10.10">
    <property type="entry name" value="Winged helix-like DNA-binding domain superfamily/Winged helix DNA-binding domain"/>
    <property type="match status" value="1"/>
</dbReference>
<dbReference type="GO" id="GO:0003677">
    <property type="term" value="F:DNA binding"/>
    <property type="evidence" value="ECO:0007669"/>
    <property type="project" value="UniProtKB-KW"/>
</dbReference>
<proteinExistence type="predicted"/>
<dbReference type="EMBL" id="RAPO01000002">
    <property type="protein sequence ID" value="RKD95052.1"/>
    <property type="molecule type" value="Genomic_DNA"/>
</dbReference>
<evidence type="ECO:0000313" key="3">
    <source>
        <dbReference type="EMBL" id="RKD95052.1"/>
    </source>
</evidence>
<evidence type="ECO:0000259" key="1">
    <source>
        <dbReference type="Pfam" id="PF24038"/>
    </source>
</evidence>
<accession>A0A3R7GIB2</accession>
<dbReference type="SUPFAM" id="SSF46785">
    <property type="entry name" value="Winged helix' DNA-binding domain"/>
    <property type="match status" value="1"/>
</dbReference>
<dbReference type="InterPro" id="IPR036388">
    <property type="entry name" value="WH-like_DNA-bd_sf"/>
</dbReference>
<feature type="domain" description="DUF7351" evidence="2">
    <location>
        <begin position="104"/>
        <end position="279"/>
    </location>
</feature>
<dbReference type="RefSeq" id="WP_120244361.1">
    <property type="nucleotide sequence ID" value="NZ_RAPO01000002.1"/>
</dbReference>
<sequence length="286" mass="31440">MVDTDLDESGFEILAHPTRLRILAVLVDRRKTSTEPLDFAELRRRVGMRDSGNFNYHLEKLRGRFVKGTDDGYRITAAGLQVVAAALAGEYDAGEPLGPTRLEDECPVCAEPLTARYADGMLTVSCSNEHGFRNAVARRTVEERGLVDAVEVLTITTHKDLKLACDGLCPVCHGPLEWADERVTAEGLDPDFPHFSTRCDRCGASADVPVVFPLLSRPAVIAFYHEREIDIRRRPVWASEFYDGVDVADRSDATESRLAVTVSVDGDALTGILDEHLSVVSIDIDG</sequence>
<evidence type="ECO:0000259" key="2">
    <source>
        <dbReference type="Pfam" id="PF24042"/>
    </source>
</evidence>
<reference evidence="3 4" key="1">
    <citation type="submission" date="2018-09" db="EMBL/GenBank/DDBJ databases">
        <title>Genomic Encyclopedia of Archaeal and Bacterial Type Strains, Phase II (KMG-II): from individual species to whole genera.</title>
        <authorList>
            <person name="Goeker M."/>
        </authorList>
    </citation>
    <scope>NUCLEOTIDE SEQUENCE [LARGE SCALE GENOMIC DNA]</scope>
    <source>
        <strain evidence="3 4">DSM 13151</strain>
    </source>
</reference>
<organism evidence="3 4">
    <name type="scientific">Halopiger aswanensis</name>
    <dbReference type="NCBI Taxonomy" id="148449"/>
    <lineage>
        <taxon>Archaea</taxon>
        <taxon>Methanobacteriati</taxon>
        <taxon>Methanobacteriota</taxon>
        <taxon>Stenosarchaea group</taxon>
        <taxon>Halobacteria</taxon>
        <taxon>Halobacteriales</taxon>
        <taxon>Natrialbaceae</taxon>
        <taxon>Halopiger</taxon>
    </lineage>
</organism>
<name>A0A3R7GIB2_9EURY</name>
<dbReference type="InterPro" id="IPR036390">
    <property type="entry name" value="WH_DNA-bd_sf"/>
</dbReference>
<dbReference type="Pfam" id="PF24042">
    <property type="entry name" value="DUF7351"/>
    <property type="match status" value="1"/>
</dbReference>
<comment type="caution">
    <text evidence="3">The sequence shown here is derived from an EMBL/GenBank/DDBJ whole genome shotgun (WGS) entry which is preliminary data.</text>
</comment>
<dbReference type="InterPro" id="IPR011991">
    <property type="entry name" value="ArsR-like_HTH"/>
</dbReference>
<dbReference type="InterPro" id="IPR055771">
    <property type="entry name" value="DUF7347"/>
</dbReference>
<feature type="domain" description="DUF7347" evidence="1">
    <location>
        <begin position="10"/>
        <end position="85"/>
    </location>
</feature>
<gene>
    <name evidence="3" type="ORF">ATJ93_1902</name>
</gene>
<keyword evidence="3" id="KW-0238">DNA-binding</keyword>